<sequence length="155" mass="17385">MESRFHVYIKVQGCQHRMALTAFFVRLAGCIECLLCQAYRRPLHYHAANVGPDAIHMRVDDDLGVHKWLLLGHTKCYLKNGEGDVVAVQVRGRTATTSMQTCLLSSFECTTISLSRYPQLLGRHKMSPPYNFEVHSNSCLHSNSCSASKAMTITP</sequence>
<evidence type="ECO:0000313" key="1">
    <source>
        <dbReference type="EMBL" id="KIM60898.1"/>
    </source>
</evidence>
<dbReference type="HOGENOM" id="CLU_1696539_0_0_1"/>
<dbReference type="InParanoid" id="A0A0C2ZGW0"/>
<reference evidence="1 2" key="1">
    <citation type="submission" date="2014-04" db="EMBL/GenBank/DDBJ databases">
        <authorList>
            <consortium name="DOE Joint Genome Institute"/>
            <person name="Kuo A."/>
            <person name="Kohler A."/>
            <person name="Nagy L.G."/>
            <person name="Floudas D."/>
            <person name="Copeland A."/>
            <person name="Barry K.W."/>
            <person name="Cichocki N."/>
            <person name="Veneault-Fourrey C."/>
            <person name="LaButti K."/>
            <person name="Lindquist E.A."/>
            <person name="Lipzen A."/>
            <person name="Lundell T."/>
            <person name="Morin E."/>
            <person name="Murat C."/>
            <person name="Sun H."/>
            <person name="Tunlid A."/>
            <person name="Henrissat B."/>
            <person name="Grigoriev I.V."/>
            <person name="Hibbett D.S."/>
            <person name="Martin F."/>
            <person name="Nordberg H.P."/>
            <person name="Cantor M.N."/>
            <person name="Hua S.X."/>
        </authorList>
    </citation>
    <scope>NUCLEOTIDE SEQUENCE [LARGE SCALE GENOMIC DNA]</scope>
    <source>
        <strain evidence="1 2">Foug A</strain>
    </source>
</reference>
<keyword evidence="2" id="KW-1185">Reference proteome</keyword>
<reference evidence="2" key="2">
    <citation type="submission" date="2015-01" db="EMBL/GenBank/DDBJ databases">
        <title>Evolutionary Origins and Diversification of the Mycorrhizal Mutualists.</title>
        <authorList>
            <consortium name="DOE Joint Genome Institute"/>
            <consortium name="Mycorrhizal Genomics Consortium"/>
            <person name="Kohler A."/>
            <person name="Kuo A."/>
            <person name="Nagy L.G."/>
            <person name="Floudas D."/>
            <person name="Copeland A."/>
            <person name="Barry K.W."/>
            <person name="Cichocki N."/>
            <person name="Veneault-Fourrey C."/>
            <person name="LaButti K."/>
            <person name="Lindquist E.A."/>
            <person name="Lipzen A."/>
            <person name="Lundell T."/>
            <person name="Morin E."/>
            <person name="Murat C."/>
            <person name="Riley R."/>
            <person name="Ohm R."/>
            <person name="Sun H."/>
            <person name="Tunlid A."/>
            <person name="Henrissat B."/>
            <person name="Grigoriev I.V."/>
            <person name="Hibbett D.S."/>
            <person name="Martin F."/>
        </authorList>
    </citation>
    <scope>NUCLEOTIDE SEQUENCE [LARGE SCALE GENOMIC DNA]</scope>
    <source>
        <strain evidence="2">Foug A</strain>
    </source>
</reference>
<gene>
    <name evidence="1" type="ORF">SCLCIDRAFT_923788</name>
</gene>
<evidence type="ECO:0000313" key="2">
    <source>
        <dbReference type="Proteomes" id="UP000053989"/>
    </source>
</evidence>
<organism evidence="1 2">
    <name type="scientific">Scleroderma citrinum Foug A</name>
    <dbReference type="NCBI Taxonomy" id="1036808"/>
    <lineage>
        <taxon>Eukaryota</taxon>
        <taxon>Fungi</taxon>
        <taxon>Dikarya</taxon>
        <taxon>Basidiomycota</taxon>
        <taxon>Agaricomycotina</taxon>
        <taxon>Agaricomycetes</taxon>
        <taxon>Agaricomycetidae</taxon>
        <taxon>Boletales</taxon>
        <taxon>Sclerodermatineae</taxon>
        <taxon>Sclerodermataceae</taxon>
        <taxon>Scleroderma</taxon>
    </lineage>
</organism>
<name>A0A0C2ZGW0_9AGAM</name>
<accession>A0A0C2ZGW0</accession>
<dbReference type="EMBL" id="KN822057">
    <property type="protein sequence ID" value="KIM60898.1"/>
    <property type="molecule type" value="Genomic_DNA"/>
</dbReference>
<protein>
    <submittedName>
        <fullName evidence="1">Uncharacterized protein</fullName>
    </submittedName>
</protein>
<proteinExistence type="predicted"/>
<dbReference type="Proteomes" id="UP000053989">
    <property type="component" value="Unassembled WGS sequence"/>
</dbReference>
<dbReference type="AlphaFoldDB" id="A0A0C2ZGW0"/>